<dbReference type="SMART" id="SM00066">
    <property type="entry name" value="GAL4"/>
    <property type="match status" value="1"/>
</dbReference>
<evidence type="ECO:0000313" key="5">
    <source>
        <dbReference type="Proteomes" id="UP000244855"/>
    </source>
</evidence>
<dbReference type="InterPro" id="IPR001138">
    <property type="entry name" value="Zn2Cys6_DnaBD"/>
</dbReference>
<dbReference type="OrthoDB" id="10261408at2759"/>
<organism evidence="4 5">
    <name type="scientific">Periconia macrospinosa</name>
    <dbReference type="NCBI Taxonomy" id="97972"/>
    <lineage>
        <taxon>Eukaryota</taxon>
        <taxon>Fungi</taxon>
        <taxon>Dikarya</taxon>
        <taxon>Ascomycota</taxon>
        <taxon>Pezizomycotina</taxon>
        <taxon>Dothideomycetes</taxon>
        <taxon>Pleosporomycetidae</taxon>
        <taxon>Pleosporales</taxon>
        <taxon>Massarineae</taxon>
        <taxon>Periconiaceae</taxon>
        <taxon>Periconia</taxon>
    </lineage>
</organism>
<dbReference type="Pfam" id="PF00172">
    <property type="entry name" value="Zn_clus"/>
    <property type="match status" value="1"/>
</dbReference>
<dbReference type="InterPro" id="IPR036864">
    <property type="entry name" value="Zn2-C6_fun-type_DNA-bd_sf"/>
</dbReference>
<dbReference type="Proteomes" id="UP000244855">
    <property type="component" value="Unassembled WGS sequence"/>
</dbReference>
<dbReference type="InterPro" id="IPR053181">
    <property type="entry name" value="EcdB-like_regulator"/>
</dbReference>
<protein>
    <recommendedName>
        <fullName evidence="3">Zn(2)-C6 fungal-type domain-containing protein</fullName>
    </recommendedName>
</protein>
<dbReference type="CDD" id="cd12148">
    <property type="entry name" value="fungal_TF_MHR"/>
    <property type="match status" value="1"/>
</dbReference>
<dbReference type="AlphaFoldDB" id="A0A2V1DJY8"/>
<accession>A0A2V1DJY8</accession>
<dbReference type="PROSITE" id="PS50048">
    <property type="entry name" value="ZN2_CY6_FUNGAL_2"/>
    <property type="match status" value="1"/>
</dbReference>
<name>A0A2V1DJY8_9PLEO</name>
<dbReference type="CDD" id="cd00067">
    <property type="entry name" value="GAL4"/>
    <property type="match status" value="1"/>
</dbReference>
<evidence type="ECO:0000313" key="4">
    <source>
        <dbReference type="EMBL" id="PVH98507.1"/>
    </source>
</evidence>
<proteinExistence type="predicted"/>
<evidence type="ECO:0000256" key="2">
    <source>
        <dbReference type="SAM" id="MobiDB-lite"/>
    </source>
</evidence>
<evidence type="ECO:0000256" key="1">
    <source>
        <dbReference type="ARBA" id="ARBA00023242"/>
    </source>
</evidence>
<dbReference type="GO" id="GO:0008270">
    <property type="term" value="F:zinc ion binding"/>
    <property type="evidence" value="ECO:0007669"/>
    <property type="project" value="InterPro"/>
</dbReference>
<keyword evidence="5" id="KW-1185">Reference proteome</keyword>
<dbReference type="EMBL" id="KZ805412">
    <property type="protein sequence ID" value="PVH98507.1"/>
    <property type="molecule type" value="Genomic_DNA"/>
</dbReference>
<feature type="region of interest" description="Disordered" evidence="2">
    <location>
        <begin position="169"/>
        <end position="192"/>
    </location>
</feature>
<evidence type="ECO:0000259" key="3">
    <source>
        <dbReference type="PROSITE" id="PS50048"/>
    </source>
</evidence>
<dbReference type="GO" id="GO:0000981">
    <property type="term" value="F:DNA-binding transcription factor activity, RNA polymerase II-specific"/>
    <property type="evidence" value="ECO:0007669"/>
    <property type="project" value="InterPro"/>
</dbReference>
<dbReference type="Gene3D" id="4.10.240.10">
    <property type="entry name" value="Zn(2)-C6 fungal-type DNA-binding domain"/>
    <property type="match status" value="1"/>
</dbReference>
<dbReference type="PANTHER" id="PTHR47785">
    <property type="entry name" value="ZN(II)2CYS6 TRANSCRIPTION FACTOR (EUROFUNG)-RELATED-RELATED"/>
    <property type="match status" value="1"/>
</dbReference>
<feature type="compositionally biased region" description="Low complexity" evidence="2">
    <location>
        <begin position="169"/>
        <end position="180"/>
    </location>
</feature>
<keyword evidence="1" id="KW-0539">Nucleus</keyword>
<gene>
    <name evidence="4" type="ORF">DM02DRAFT_682156</name>
</gene>
<feature type="region of interest" description="Disordered" evidence="2">
    <location>
        <begin position="1"/>
        <end position="22"/>
    </location>
</feature>
<dbReference type="PROSITE" id="PS00463">
    <property type="entry name" value="ZN2_CY6_FUNGAL_1"/>
    <property type="match status" value="1"/>
</dbReference>
<reference evidence="4 5" key="1">
    <citation type="journal article" date="2018" name="Sci. Rep.">
        <title>Comparative genomics provides insights into the lifestyle and reveals functional heterogeneity of dark septate endophytic fungi.</title>
        <authorList>
            <person name="Knapp D.G."/>
            <person name="Nemeth J.B."/>
            <person name="Barry K."/>
            <person name="Hainaut M."/>
            <person name="Henrissat B."/>
            <person name="Johnson J."/>
            <person name="Kuo A."/>
            <person name="Lim J.H.P."/>
            <person name="Lipzen A."/>
            <person name="Nolan M."/>
            <person name="Ohm R.A."/>
            <person name="Tamas L."/>
            <person name="Grigoriev I.V."/>
            <person name="Spatafora J.W."/>
            <person name="Nagy L.G."/>
            <person name="Kovacs G.M."/>
        </authorList>
    </citation>
    <scope>NUCLEOTIDE SEQUENCE [LARGE SCALE GENOMIC DNA]</scope>
    <source>
        <strain evidence="4 5">DSE2036</strain>
    </source>
</reference>
<dbReference type="STRING" id="97972.A0A2V1DJY8"/>
<feature type="domain" description="Zn(2)-C6 fungal-type" evidence="3">
    <location>
        <begin position="40"/>
        <end position="70"/>
    </location>
</feature>
<sequence length="448" mass="50418">MSEPIYHSPDEPSPQDLAVDASATGSRVRASYRRKRAVQACLTCRARKSRCDGRRPQCGFCAGINSDCHYPDIEATTLDKGSVMILERMKAMEDSILRRLDLIPTTADPSHGVGYTALRTTTSTFLPPGAFWPNGDVILMWKSIELLILQLPDSQALRSFWEEFKYSQSSSKSSPIPISPTVYQSGQETEGRLRRSCASDEKDRLMHPEMIHSLVCSYVTHIHSKSPILDLPALSNTAVLVATRRIDPSMLSVAELPSGVEAADMAIVFFALALAQVASSRYSQNERIEPNYYVQLALPWLGLSQFGDITKNLQANLLLSSYYMWTLNHWDAWCIIDATASRAEKLLLGNQSVINDPLNHRVMWAVAKMHFELVEECQMYRPVGRVGKLMKLVSTTSLPQPPDEPFDWPGVPPECESDTWYYYLAETSSRRLIERIKVELYSGQCKNR</sequence>
<dbReference type="SUPFAM" id="SSF57701">
    <property type="entry name" value="Zn2/Cys6 DNA-binding domain"/>
    <property type="match status" value="1"/>
</dbReference>